<accession>A0A0G3FZ88</accession>
<dbReference type="InterPro" id="IPR014755">
    <property type="entry name" value="Cu-Rt/internalin_Ig-like"/>
</dbReference>
<keyword evidence="6" id="KW-1185">Reference proteome</keyword>
<dbReference type="GO" id="GO:0005507">
    <property type="term" value="F:copper ion binding"/>
    <property type="evidence" value="ECO:0007669"/>
    <property type="project" value="InterPro"/>
</dbReference>
<dbReference type="PATRIC" id="fig|106634.4.peg.420"/>
<dbReference type="Pfam" id="PF04234">
    <property type="entry name" value="CopC"/>
    <property type="match status" value="1"/>
</dbReference>
<dbReference type="InterPro" id="IPR014756">
    <property type="entry name" value="Ig_E-set"/>
</dbReference>
<feature type="signal peptide" evidence="3">
    <location>
        <begin position="1"/>
        <end position="28"/>
    </location>
</feature>
<keyword evidence="1 3" id="KW-0732">Signal</keyword>
<protein>
    <submittedName>
        <fullName evidence="5">Copper resistance protein CopC</fullName>
    </submittedName>
</protein>
<evidence type="ECO:0000256" key="2">
    <source>
        <dbReference type="ARBA" id="ARBA00023008"/>
    </source>
</evidence>
<dbReference type="SUPFAM" id="SSF81296">
    <property type="entry name" value="E set domains"/>
    <property type="match status" value="1"/>
</dbReference>
<evidence type="ECO:0000256" key="1">
    <source>
        <dbReference type="ARBA" id="ARBA00022729"/>
    </source>
</evidence>
<organism evidence="5 6">
    <name type="scientific">Thioalkalivibrio versutus</name>
    <dbReference type="NCBI Taxonomy" id="106634"/>
    <lineage>
        <taxon>Bacteria</taxon>
        <taxon>Pseudomonadati</taxon>
        <taxon>Pseudomonadota</taxon>
        <taxon>Gammaproteobacteria</taxon>
        <taxon>Chromatiales</taxon>
        <taxon>Ectothiorhodospiraceae</taxon>
        <taxon>Thioalkalivibrio</taxon>
    </lineage>
</organism>
<proteinExistence type="predicted"/>
<sequence length="123" mass="13369">MQTKNTIHNTTRAALAALLLALAMPLLAHEGDLGSTPEDGATVQGSPEAIGIEFEGAMRITQFDVTGPNGRVRMANRPGNEPTERYFVEPAEPLPAGSYQVRWRGLARDGHMMSDGFRFTVED</sequence>
<feature type="domain" description="CopC" evidence="4">
    <location>
        <begin position="33"/>
        <end position="121"/>
    </location>
</feature>
<dbReference type="InterPro" id="IPR007348">
    <property type="entry name" value="CopC_dom"/>
</dbReference>
<gene>
    <name evidence="5" type="ORF">TVD_02070</name>
</gene>
<reference evidence="5 6" key="1">
    <citation type="submission" date="2015-04" db="EMBL/GenBank/DDBJ databases">
        <title>Complete Sequence for the Genome of the Thioalkalivibrio versutus D301.</title>
        <authorList>
            <person name="Mu T."/>
            <person name="Zhou J."/>
            <person name="Xu X."/>
        </authorList>
    </citation>
    <scope>NUCLEOTIDE SEQUENCE [LARGE SCALE GENOMIC DNA]</scope>
    <source>
        <strain evidence="5 6">D301</strain>
    </source>
</reference>
<name>A0A0G3FZ88_9GAMM</name>
<dbReference type="Proteomes" id="UP000064201">
    <property type="component" value="Chromosome"/>
</dbReference>
<feature type="chain" id="PRO_5002553950" evidence="3">
    <location>
        <begin position="29"/>
        <end position="123"/>
    </location>
</feature>
<evidence type="ECO:0000313" key="6">
    <source>
        <dbReference type="Proteomes" id="UP000064201"/>
    </source>
</evidence>
<dbReference type="Gene3D" id="2.60.40.1220">
    <property type="match status" value="1"/>
</dbReference>
<dbReference type="EMBL" id="CP011367">
    <property type="protein sequence ID" value="AKJ94233.1"/>
    <property type="molecule type" value="Genomic_DNA"/>
</dbReference>
<dbReference type="AlphaFoldDB" id="A0A0G3FZ88"/>
<dbReference type="GO" id="GO:0042597">
    <property type="term" value="C:periplasmic space"/>
    <property type="evidence" value="ECO:0007669"/>
    <property type="project" value="InterPro"/>
</dbReference>
<evidence type="ECO:0000313" key="5">
    <source>
        <dbReference type="EMBL" id="AKJ94233.1"/>
    </source>
</evidence>
<evidence type="ECO:0000259" key="4">
    <source>
        <dbReference type="Pfam" id="PF04234"/>
    </source>
</evidence>
<dbReference type="RefSeq" id="WP_047250693.1">
    <property type="nucleotide sequence ID" value="NZ_CP011367.1"/>
</dbReference>
<dbReference type="GO" id="GO:0046688">
    <property type="term" value="P:response to copper ion"/>
    <property type="evidence" value="ECO:0007669"/>
    <property type="project" value="InterPro"/>
</dbReference>
<dbReference type="OrthoDB" id="5568545at2"/>
<dbReference type="KEGG" id="tvr:TVD_02070"/>
<dbReference type="STRING" id="106634.TVD_02070"/>
<keyword evidence="2" id="KW-0186">Copper</keyword>
<evidence type="ECO:0000256" key="3">
    <source>
        <dbReference type="SAM" id="SignalP"/>
    </source>
</evidence>